<dbReference type="OrthoDB" id="5244108at2"/>
<dbReference type="InterPro" id="IPR014440">
    <property type="entry name" value="HCCAis_GSTk"/>
</dbReference>
<dbReference type="InterPro" id="IPR044087">
    <property type="entry name" value="NahD-like"/>
</dbReference>
<dbReference type="GO" id="GO:1901170">
    <property type="term" value="P:naphthalene catabolic process"/>
    <property type="evidence" value="ECO:0007669"/>
    <property type="project" value="InterPro"/>
</dbReference>
<reference evidence="4 5" key="1">
    <citation type="submission" date="2014-01" db="EMBL/GenBank/DDBJ databases">
        <title>Sulfitobacter sp. H3 (MCCC 1A00686) Genome Sequencing.</title>
        <authorList>
            <person name="Lai Q."/>
            <person name="Hong Z."/>
        </authorList>
    </citation>
    <scope>NUCLEOTIDE SEQUENCE [LARGE SCALE GENOMIC DNA]</scope>
    <source>
        <strain evidence="4 5">H3</strain>
    </source>
</reference>
<dbReference type="CDD" id="cd03022">
    <property type="entry name" value="DsbA_HCCA_Iso"/>
    <property type="match status" value="1"/>
</dbReference>
<comment type="similarity">
    <text evidence="1">Belongs to the GST superfamily. NadH family.</text>
</comment>
<dbReference type="Proteomes" id="UP000027746">
    <property type="component" value="Unassembled WGS sequence"/>
</dbReference>
<name>A0A073J4A5_9RHOB</name>
<feature type="domain" description="DSBA-like thioredoxin" evidence="3">
    <location>
        <begin position="3"/>
        <end position="195"/>
    </location>
</feature>
<keyword evidence="5" id="KW-1185">Reference proteome</keyword>
<dbReference type="PANTHER" id="PTHR42943:SF2">
    <property type="entry name" value="GLUTATHIONE S-TRANSFERASE KAPPA 1"/>
    <property type="match status" value="1"/>
</dbReference>
<sequence>MHQIDYFFSVLSPYTYLAGTRLEEIAAKHGATINYKPTDVVALFGRTGGTPPKDRHPSRQEYRAQELVRQAKKLDMPFNLKPAHWPTNGAPASYAIIAAIHAGGGDLGKLVHAVLRAVWAEEKDIAQDEVVRACLQEAGFSPSLADSGLLQGAETYAANLEEAANRGVFGAPFYICEGDNRFWGQDRLDDLDMHLAGKL</sequence>
<dbReference type="GO" id="GO:0006749">
    <property type="term" value="P:glutathione metabolic process"/>
    <property type="evidence" value="ECO:0007669"/>
    <property type="project" value="TreeGrafter"/>
</dbReference>
<dbReference type="SUPFAM" id="SSF52833">
    <property type="entry name" value="Thioredoxin-like"/>
    <property type="match status" value="1"/>
</dbReference>
<evidence type="ECO:0000256" key="2">
    <source>
        <dbReference type="PIRSR" id="PIRSR006386-1"/>
    </source>
</evidence>
<accession>A0A073J4A5</accession>
<evidence type="ECO:0000313" key="5">
    <source>
        <dbReference type="Proteomes" id="UP000027746"/>
    </source>
</evidence>
<organism evidence="4 5">
    <name type="scientific">Pseudosulfitobacter pseudonitzschiae</name>
    <dbReference type="NCBI Taxonomy" id="1402135"/>
    <lineage>
        <taxon>Bacteria</taxon>
        <taxon>Pseudomonadati</taxon>
        <taxon>Pseudomonadota</taxon>
        <taxon>Alphaproteobacteria</taxon>
        <taxon>Rhodobacterales</taxon>
        <taxon>Roseobacteraceae</taxon>
        <taxon>Pseudosulfitobacter</taxon>
    </lineage>
</organism>
<dbReference type="GO" id="GO:0004364">
    <property type="term" value="F:glutathione transferase activity"/>
    <property type="evidence" value="ECO:0007669"/>
    <property type="project" value="TreeGrafter"/>
</dbReference>
<dbReference type="Pfam" id="PF01323">
    <property type="entry name" value="DSBA"/>
    <property type="match status" value="1"/>
</dbReference>
<dbReference type="InterPro" id="IPR001853">
    <property type="entry name" value="DSBA-like_thioredoxin_dom"/>
</dbReference>
<dbReference type="Gene3D" id="3.40.30.10">
    <property type="entry name" value="Glutaredoxin"/>
    <property type="match status" value="1"/>
</dbReference>
<evidence type="ECO:0000256" key="1">
    <source>
        <dbReference type="PIRNR" id="PIRNR006386"/>
    </source>
</evidence>
<dbReference type="AlphaFoldDB" id="A0A073J4A5"/>
<dbReference type="PIRSF" id="PIRSF006386">
    <property type="entry name" value="HCCAis_GSTk"/>
    <property type="match status" value="1"/>
</dbReference>
<dbReference type="EMBL" id="JAMD01000003">
    <property type="protein sequence ID" value="KEJ96645.1"/>
    <property type="molecule type" value="Genomic_DNA"/>
</dbReference>
<evidence type="ECO:0000313" key="4">
    <source>
        <dbReference type="EMBL" id="KEJ96645.1"/>
    </source>
</evidence>
<dbReference type="GO" id="GO:0018845">
    <property type="term" value="F:2-hydroxychromene-2-carboxylate isomerase activity"/>
    <property type="evidence" value="ECO:0007669"/>
    <property type="project" value="UniProtKB-UniRule"/>
</dbReference>
<dbReference type="GeneID" id="68869038"/>
<evidence type="ECO:0000259" key="3">
    <source>
        <dbReference type="Pfam" id="PF01323"/>
    </source>
</evidence>
<dbReference type="PANTHER" id="PTHR42943">
    <property type="entry name" value="GLUTATHIONE S-TRANSFERASE KAPPA"/>
    <property type="match status" value="1"/>
</dbReference>
<protein>
    <recommendedName>
        <fullName evidence="1">2-hydroxychromene-2-carboxylate isomerase</fullName>
        <ecNumber evidence="1">5.99.1.4</ecNumber>
    </recommendedName>
</protein>
<feature type="active site" description="Nucleophile" evidence="2">
    <location>
        <position position="12"/>
    </location>
</feature>
<dbReference type="GO" id="GO:0004602">
    <property type="term" value="F:glutathione peroxidase activity"/>
    <property type="evidence" value="ECO:0007669"/>
    <property type="project" value="TreeGrafter"/>
</dbReference>
<proteinExistence type="inferred from homology"/>
<comment type="caution">
    <text evidence="4">The sequence shown here is derived from an EMBL/GenBank/DDBJ whole genome shotgun (WGS) entry which is preliminary data.</text>
</comment>
<dbReference type="RefSeq" id="WP_037924160.1">
    <property type="nucleotide sequence ID" value="NZ_CP054599.1"/>
</dbReference>
<dbReference type="EC" id="5.99.1.4" evidence="1"/>
<comment type="catalytic activity">
    <reaction evidence="1">
        <text>2-hydroxychromene-2-carboxylate = (3E)-4-(2-hydroxyphenyl)-2-oxobut-3-enoate</text>
        <dbReference type="Rhea" id="RHEA:27401"/>
        <dbReference type="ChEBI" id="CHEBI:59350"/>
        <dbReference type="ChEBI" id="CHEBI:59353"/>
        <dbReference type="EC" id="5.99.1.4"/>
    </reaction>
</comment>
<dbReference type="InterPro" id="IPR051924">
    <property type="entry name" value="GST_Kappa/NadH"/>
</dbReference>
<dbReference type="InterPro" id="IPR036249">
    <property type="entry name" value="Thioredoxin-like_sf"/>
</dbReference>
<gene>
    <name evidence="4" type="ORF">SUH3_14910</name>
</gene>
<keyword evidence="1 4" id="KW-0413">Isomerase</keyword>